<accession>A0A176S2N6</accession>
<comment type="caution">
    <text evidence="1">The sequence shown here is derived from an EMBL/GenBank/DDBJ whole genome shotgun (WGS) entry which is preliminary data.</text>
</comment>
<organism evidence="1 2">
    <name type="scientific">Candidatus Thiomargarita nelsonii</name>
    <dbReference type="NCBI Taxonomy" id="1003181"/>
    <lineage>
        <taxon>Bacteria</taxon>
        <taxon>Pseudomonadati</taxon>
        <taxon>Pseudomonadota</taxon>
        <taxon>Gammaproteobacteria</taxon>
        <taxon>Thiotrichales</taxon>
        <taxon>Thiotrichaceae</taxon>
        <taxon>Thiomargarita</taxon>
    </lineage>
</organism>
<evidence type="ECO:0000313" key="2">
    <source>
        <dbReference type="Proteomes" id="UP000076962"/>
    </source>
</evidence>
<dbReference type="AlphaFoldDB" id="A0A176S2N6"/>
<sequence>MVLTKNGLLAKSILGLGISKCKLGGSILCLSASTVLMSPVTPAAVSKCPTFVLTEPIAQKPFF</sequence>
<dbReference type="EMBL" id="LUTY01000996">
    <property type="protein sequence ID" value="OAD22362.1"/>
    <property type="molecule type" value="Genomic_DNA"/>
</dbReference>
<gene>
    <name evidence="1" type="ORF">THIOM_001839</name>
</gene>
<keyword evidence="2" id="KW-1185">Reference proteome</keyword>
<protein>
    <submittedName>
        <fullName evidence="1">Uncharacterized protein</fullName>
    </submittedName>
</protein>
<evidence type="ECO:0000313" key="1">
    <source>
        <dbReference type="EMBL" id="OAD22362.1"/>
    </source>
</evidence>
<proteinExistence type="predicted"/>
<dbReference type="Proteomes" id="UP000076962">
    <property type="component" value="Unassembled WGS sequence"/>
</dbReference>
<reference evidence="1 2" key="1">
    <citation type="submission" date="2016-05" db="EMBL/GenBank/DDBJ databases">
        <title>Single-cell genome of chain-forming Candidatus Thiomargarita nelsonii and comparison to other large sulfur-oxidizing bacteria.</title>
        <authorList>
            <person name="Winkel M."/>
            <person name="Salman V."/>
            <person name="Woyke T."/>
            <person name="Schulz-Vogt H."/>
            <person name="Richter M."/>
            <person name="Flood B."/>
            <person name="Bailey J."/>
            <person name="Amann R."/>
            <person name="Mussmann M."/>
        </authorList>
    </citation>
    <scope>NUCLEOTIDE SEQUENCE [LARGE SCALE GENOMIC DNA]</scope>
    <source>
        <strain evidence="1 2">THI036</strain>
    </source>
</reference>
<name>A0A176S2N6_9GAMM</name>